<feature type="transmembrane region" description="Helical" evidence="2">
    <location>
        <begin position="82"/>
        <end position="105"/>
    </location>
</feature>
<keyword evidence="2" id="KW-0472">Membrane</keyword>
<keyword evidence="4" id="KW-1185">Reference proteome</keyword>
<dbReference type="Pfam" id="PF09955">
    <property type="entry name" value="DUF2189"/>
    <property type="match status" value="1"/>
</dbReference>
<evidence type="ECO:0000313" key="3">
    <source>
        <dbReference type="EMBL" id="EKV30954.1"/>
    </source>
</evidence>
<dbReference type="OrthoDB" id="9809543at2"/>
<evidence type="ECO:0000256" key="1">
    <source>
        <dbReference type="SAM" id="MobiDB-lite"/>
    </source>
</evidence>
<feature type="transmembrane region" description="Helical" evidence="2">
    <location>
        <begin position="126"/>
        <end position="157"/>
    </location>
</feature>
<protein>
    <submittedName>
        <fullName evidence="3">Putative integral membrane protein</fullName>
    </submittedName>
</protein>
<dbReference type="AlphaFoldDB" id="K9H1K9"/>
<dbReference type="InterPro" id="IPR018692">
    <property type="entry name" value="DUF2189"/>
</dbReference>
<comment type="caution">
    <text evidence="3">The sequence shown here is derived from an EMBL/GenBank/DDBJ whole genome shotgun (WGS) entry which is preliminary data.</text>
</comment>
<keyword evidence="2" id="KW-0812">Transmembrane</keyword>
<organism evidence="3 4">
    <name type="scientific">Caenispirillum salinarum AK4</name>
    <dbReference type="NCBI Taxonomy" id="1238182"/>
    <lineage>
        <taxon>Bacteria</taxon>
        <taxon>Pseudomonadati</taxon>
        <taxon>Pseudomonadota</taxon>
        <taxon>Alphaproteobacteria</taxon>
        <taxon>Rhodospirillales</taxon>
        <taxon>Novispirillaceae</taxon>
        <taxon>Caenispirillum</taxon>
    </lineage>
</organism>
<dbReference type="STRING" id="1238182.C882_4291"/>
<feature type="region of interest" description="Disordered" evidence="1">
    <location>
        <begin position="1"/>
        <end position="21"/>
    </location>
</feature>
<dbReference type="PATRIC" id="fig|1238182.3.peg.1953"/>
<keyword evidence="2" id="KW-1133">Transmembrane helix</keyword>
<accession>K9H1K9</accession>
<evidence type="ECO:0000256" key="2">
    <source>
        <dbReference type="SAM" id="Phobius"/>
    </source>
</evidence>
<dbReference type="eggNOG" id="COG5473">
    <property type="taxonomic scope" value="Bacteria"/>
</dbReference>
<dbReference type="RefSeq" id="WP_009540399.1">
    <property type="nucleotide sequence ID" value="NZ_ANHY01000007.1"/>
</dbReference>
<feature type="transmembrane region" description="Helical" evidence="2">
    <location>
        <begin position="177"/>
        <end position="202"/>
    </location>
</feature>
<name>K9H1K9_9PROT</name>
<gene>
    <name evidence="3" type="ORF">C882_4291</name>
</gene>
<sequence length="275" mass="29313">MDGHQTPSQHHGHGPNDSFTGRVHLPYADQIRDVRTQDVFEWLAAGWRDLTRGGLTSVLYGGVFALAGYVIAFGLSEIGHGYLLLPVAAAFTLVAPVLAIGFYQISKRLEAGERASLGDAVTAPRVNLFHLMTAGLVLMLFALIWVRVSTLIFALMFPATGFSTEAMLAQLATPAGLVFLLATGLIGGAFAATAFLFCAISLPMMLDRPGSDFFTTALASMQAVLRNPRAMALWAAIIAVATAAGIATFFIGLIIVMPLIGHASWHAYRALIARP</sequence>
<reference evidence="3 4" key="1">
    <citation type="journal article" date="2013" name="Genome Announc.">
        <title>Draft Genome Sequence of an Alphaproteobacterium, Caenispirillum salinarum AK4(T), Isolated from a Solar Saltern.</title>
        <authorList>
            <person name="Khatri I."/>
            <person name="Singh A."/>
            <person name="Korpole S."/>
            <person name="Pinnaka A.K."/>
            <person name="Subramanian S."/>
        </authorList>
    </citation>
    <scope>NUCLEOTIDE SEQUENCE [LARGE SCALE GENOMIC DNA]</scope>
    <source>
        <strain evidence="3 4">AK4</strain>
    </source>
</reference>
<evidence type="ECO:0000313" key="4">
    <source>
        <dbReference type="Proteomes" id="UP000009881"/>
    </source>
</evidence>
<feature type="transmembrane region" description="Helical" evidence="2">
    <location>
        <begin position="231"/>
        <end position="260"/>
    </location>
</feature>
<proteinExistence type="predicted"/>
<dbReference type="EMBL" id="ANHY01000007">
    <property type="protein sequence ID" value="EKV30954.1"/>
    <property type="molecule type" value="Genomic_DNA"/>
</dbReference>
<dbReference type="Proteomes" id="UP000009881">
    <property type="component" value="Unassembled WGS sequence"/>
</dbReference>
<feature type="transmembrane region" description="Helical" evidence="2">
    <location>
        <begin position="58"/>
        <end position="76"/>
    </location>
</feature>